<feature type="signal peptide" evidence="2">
    <location>
        <begin position="1"/>
        <end position="25"/>
    </location>
</feature>
<feature type="chain" id="PRO_5007728984" description="Sodium channel protein Nach" evidence="2">
    <location>
        <begin position="26"/>
        <end position="422"/>
    </location>
</feature>
<proteinExistence type="predicted"/>
<dbReference type="HOGENOM" id="CLU_043343_0_0_1"/>
<protein>
    <recommendedName>
        <fullName evidence="5">Sodium channel protein Nach</fullName>
    </recommendedName>
</protein>
<dbReference type="GO" id="GO:0005272">
    <property type="term" value="F:sodium channel activity"/>
    <property type="evidence" value="ECO:0007669"/>
    <property type="project" value="UniProtKB-KW"/>
</dbReference>
<dbReference type="EnsemblMetazoa" id="tetur07g00430.1">
    <property type="protein sequence ID" value="tetur07g00430.1"/>
    <property type="gene ID" value="tetur07g00430"/>
</dbReference>
<evidence type="ECO:0000256" key="1">
    <source>
        <dbReference type="SAM" id="MobiDB-lite"/>
    </source>
</evidence>
<reference evidence="3" key="2">
    <citation type="submission" date="2015-06" db="UniProtKB">
        <authorList>
            <consortium name="EnsemblMetazoa"/>
        </authorList>
    </citation>
    <scope>IDENTIFICATION</scope>
</reference>
<organism evidence="3 4">
    <name type="scientific">Tetranychus urticae</name>
    <name type="common">Two-spotted spider mite</name>
    <dbReference type="NCBI Taxonomy" id="32264"/>
    <lineage>
        <taxon>Eukaryota</taxon>
        <taxon>Metazoa</taxon>
        <taxon>Ecdysozoa</taxon>
        <taxon>Arthropoda</taxon>
        <taxon>Chelicerata</taxon>
        <taxon>Arachnida</taxon>
        <taxon>Acari</taxon>
        <taxon>Acariformes</taxon>
        <taxon>Trombidiformes</taxon>
        <taxon>Prostigmata</taxon>
        <taxon>Eleutherengona</taxon>
        <taxon>Raphignathae</taxon>
        <taxon>Tetranychoidea</taxon>
        <taxon>Tetranychidae</taxon>
        <taxon>Tetranychus</taxon>
    </lineage>
</organism>
<evidence type="ECO:0008006" key="5">
    <source>
        <dbReference type="Google" id="ProtNLM"/>
    </source>
</evidence>
<dbReference type="Proteomes" id="UP000015104">
    <property type="component" value="Unassembled WGS sequence"/>
</dbReference>
<evidence type="ECO:0000313" key="4">
    <source>
        <dbReference type="Proteomes" id="UP000015104"/>
    </source>
</evidence>
<reference evidence="4" key="1">
    <citation type="submission" date="2011-08" db="EMBL/GenBank/DDBJ databases">
        <authorList>
            <person name="Rombauts S."/>
        </authorList>
    </citation>
    <scope>NUCLEOTIDE SEQUENCE</scope>
    <source>
        <strain evidence="4">London</strain>
    </source>
</reference>
<name>T1K887_TETUR</name>
<dbReference type="AlphaFoldDB" id="T1K887"/>
<keyword evidence="4" id="KW-1185">Reference proteome</keyword>
<accession>T1K887</accession>
<dbReference type="EMBL" id="CAEY01001871">
    <property type="status" value="NOT_ANNOTATED_CDS"/>
    <property type="molecule type" value="Genomic_DNA"/>
</dbReference>
<feature type="region of interest" description="Disordered" evidence="1">
    <location>
        <begin position="376"/>
        <end position="402"/>
    </location>
</feature>
<evidence type="ECO:0000256" key="2">
    <source>
        <dbReference type="SAM" id="SignalP"/>
    </source>
</evidence>
<sequence>MKRKHLPNLLCWLFASLGLFWQVYQVSEIFFGFQTRVDIEMDAPINLTMPAITVCLPLDPHPKTLNHLFHTRNLTFAQMKEEVTYLPINILSTLETIDVKVFCRTKYPRVIDGAPDGQPCDLFGETIHSMQYNQAFKEITHCTTYLHQKEDRPLTVISNEAKDFYQLEIYSAKPNSFYVYLHNPIEILNLPESDFLTIFTNQSSDVVIVTSRIVVSLPSYIFFTNCLDYTDVMFRRQGCIFECRNRIALATCGSWSSEVPAPVNSKLPFRSRQHTCPSPSDYKCESFEICPVACKSSWYSSNLVWNHFKETRSNLTRFAARRPYGLEFVYNVTPYLATVEYSCYVASCLGIWFGISYSDIMLRMFNLNEKSVESRKSHKPYKNDKQRSDWSKPQAYPKGYKRSPNKILHRKVSRVWHIDVLR</sequence>
<keyword evidence="2" id="KW-0732">Signal</keyword>
<evidence type="ECO:0000313" key="3">
    <source>
        <dbReference type="EnsemblMetazoa" id="tetur07g00430.1"/>
    </source>
</evidence>
<feature type="compositionally biased region" description="Basic and acidic residues" evidence="1">
    <location>
        <begin position="376"/>
        <end position="390"/>
    </location>
</feature>
<dbReference type="GO" id="GO:0016020">
    <property type="term" value="C:membrane"/>
    <property type="evidence" value="ECO:0007669"/>
    <property type="project" value="UniProtKB-SubCell"/>
</dbReference>